<dbReference type="PRINTS" id="PR00364">
    <property type="entry name" value="DISEASERSIST"/>
</dbReference>
<dbReference type="Gene3D" id="1.10.8.430">
    <property type="entry name" value="Helical domain of apoptotic protease-activating factors"/>
    <property type="match status" value="1"/>
</dbReference>
<keyword evidence="6" id="KW-0067">ATP-binding</keyword>
<dbReference type="GO" id="GO:0006952">
    <property type="term" value="P:defense response"/>
    <property type="evidence" value="ECO:0007669"/>
    <property type="project" value="UniProtKB-KW"/>
</dbReference>
<dbReference type="Pfam" id="PF00931">
    <property type="entry name" value="NB-ARC"/>
    <property type="match status" value="1"/>
</dbReference>
<evidence type="ECO:0000256" key="5">
    <source>
        <dbReference type="ARBA" id="ARBA00022821"/>
    </source>
</evidence>
<keyword evidence="4" id="KW-0547">Nucleotide-binding</keyword>
<dbReference type="FunFam" id="1.10.10.10:FF:000322">
    <property type="entry name" value="Probable disease resistance protein At1g63360"/>
    <property type="match status" value="1"/>
</dbReference>
<dbReference type="InterPro" id="IPR042197">
    <property type="entry name" value="Apaf_helical"/>
</dbReference>
<evidence type="ECO:0000313" key="9">
    <source>
        <dbReference type="EMBL" id="KAL3737191.1"/>
    </source>
</evidence>
<dbReference type="PANTHER" id="PTHR33463:SF220">
    <property type="entry name" value="NB-ARC DOMAIN-CONTAINING PROTEIN"/>
    <property type="match status" value="1"/>
</dbReference>
<evidence type="ECO:0000256" key="7">
    <source>
        <dbReference type="SAM" id="Coils"/>
    </source>
</evidence>
<dbReference type="FunFam" id="3.40.50.300:FF:001091">
    <property type="entry name" value="Probable disease resistance protein At1g61300"/>
    <property type="match status" value="1"/>
</dbReference>
<dbReference type="FunFam" id="1.10.8.430:FF:000003">
    <property type="entry name" value="Probable disease resistance protein At5g66910"/>
    <property type="match status" value="1"/>
</dbReference>
<dbReference type="Gene3D" id="3.40.50.300">
    <property type="entry name" value="P-loop containing nucleotide triphosphate hydrolases"/>
    <property type="match status" value="1"/>
</dbReference>
<dbReference type="Gene3D" id="1.10.10.10">
    <property type="entry name" value="Winged helix-like DNA-binding domain superfamily/Winged helix DNA-binding domain"/>
    <property type="match status" value="1"/>
</dbReference>
<evidence type="ECO:0000256" key="1">
    <source>
        <dbReference type="ARBA" id="ARBA00008894"/>
    </source>
</evidence>
<gene>
    <name evidence="9" type="ORF">ACJRO7_026024</name>
</gene>
<dbReference type="SUPFAM" id="SSF52058">
    <property type="entry name" value="L domain-like"/>
    <property type="match status" value="1"/>
</dbReference>
<name>A0ABD3KAY4_EUCGL</name>
<keyword evidence="3" id="KW-0677">Repeat</keyword>
<dbReference type="Pfam" id="PF23247">
    <property type="entry name" value="LRR_RPS2"/>
    <property type="match status" value="1"/>
</dbReference>
<dbReference type="InterPro" id="IPR057135">
    <property type="entry name" value="At4g27190-like_LRR"/>
</dbReference>
<evidence type="ECO:0000313" key="10">
    <source>
        <dbReference type="Proteomes" id="UP001634007"/>
    </source>
</evidence>
<comment type="caution">
    <text evidence="9">The sequence shown here is derived from an EMBL/GenBank/DDBJ whole genome shotgun (WGS) entry which is preliminary data.</text>
</comment>
<dbReference type="PANTHER" id="PTHR33463">
    <property type="entry name" value="NB-ARC DOMAIN-CONTAINING PROTEIN-RELATED"/>
    <property type="match status" value="1"/>
</dbReference>
<dbReference type="InterPro" id="IPR003593">
    <property type="entry name" value="AAA+_ATPase"/>
</dbReference>
<feature type="domain" description="AAA+ ATPase" evidence="8">
    <location>
        <begin position="172"/>
        <end position="319"/>
    </location>
</feature>
<dbReference type="Gene3D" id="3.80.10.10">
    <property type="entry name" value="Ribonuclease Inhibitor"/>
    <property type="match status" value="2"/>
</dbReference>
<comment type="similarity">
    <text evidence="1">Belongs to the disease resistance NB-LRR family.</text>
</comment>
<dbReference type="InterPro" id="IPR055414">
    <property type="entry name" value="LRR_R13L4/SHOC2-like"/>
</dbReference>
<feature type="coiled-coil region" evidence="7">
    <location>
        <begin position="32"/>
        <end position="59"/>
    </location>
</feature>
<dbReference type="InterPro" id="IPR002182">
    <property type="entry name" value="NB-ARC"/>
</dbReference>
<dbReference type="Pfam" id="PF23559">
    <property type="entry name" value="WHD_DRP"/>
    <property type="match status" value="1"/>
</dbReference>
<organism evidence="9 10">
    <name type="scientific">Eucalyptus globulus</name>
    <name type="common">Tasmanian blue gum</name>
    <dbReference type="NCBI Taxonomy" id="34317"/>
    <lineage>
        <taxon>Eukaryota</taxon>
        <taxon>Viridiplantae</taxon>
        <taxon>Streptophyta</taxon>
        <taxon>Embryophyta</taxon>
        <taxon>Tracheophyta</taxon>
        <taxon>Spermatophyta</taxon>
        <taxon>Magnoliopsida</taxon>
        <taxon>eudicotyledons</taxon>
        <taxon>Gunneridae</taxon>
        <taxon>Pentapetalae</taxon>
        <taxon>rosids</taxon>
        <taxon>malvids</taxon>
        <taxon>Myrtales</taxon>
        <taxon>Myrtaceae</taxon>
        <taxon>Myrtoideae</taxon>
        <taxon>Eucalypteae</taxon>
        <taxon>Eucalyptus</taxon>
    </lineage>
</organism>
<dbReference type="InterPro" id="IPR036388">
    <property type="entry name" value="WH-like_DNA-bd_sf"/>
</dbReference>
<dbReference type="InterPro" id="IPR027417">
    <property type="entry name" value="P-loop_NTPase"/>
</dbReference>
<evidence type="ECO:0000256" key="2">
    <source>
        <dbReference type="ARBA" id="ARBA00022614"/>
    </source>
</evidence>
<evidence type="ECO:0000256" key="4">
    <source>
        <dbReference type="ARBA" id="ARBA00022741"/>
    </source>
</evidence>
<reference evidence="9 10" key="1">
    <citation type="submission" date="2024-11" db="EMBL/GenBank/DDBJ databases">
        <title>Chromosome-level genome assembly of Eucalyptus globulus Labill. provides insights into its genome evolution.</title>
        <authorList>
            <person name="Li X."/>
        </authorList>
    </citation>
    <scope>NUCLEOTIDE SEQUENCE [LARGE SCALE GENOMIC DNA]</scope>
    <source>
        <strain evidence="9">CL2024</strain>
        <tissue evidence="9">Fresh tender leaves</tissue>
    </source>
</reference>
<protein>
    <recommendedName>
        <fullName evidence="8">AAA+ ATPase domain-containing protein</fullName>
    </recommendedName>
</protein>
<keyword evidence="2" id="KW-0433">Leucine-rich repeat</keyword>
<dbReference type="GO" id="GO:0005524">
    <property type="term" value="F:ATP binding"/>
    <property type="evidence" value="ECO:0007669"/>
    <property type="project" value="UniProtKB-KW"/>
</dbReference>
<dbReference type="InterPro" id="IPR050905">
    <property type="entry name" value="Plant_NBS-LRR"/>
</dbReference>
<sequence>MDFASPLLELVKGLWGLASKPLGYICNPKDIVEALKKETRDLEAMNEDAKERVEREEREGGVRRTNQVENWLCKVQEFEGGVDQVLEEARECDRIKCFSRCLPQNCWSSYKLGKRVDRLLNEARELQGKKREFSDFTSPLPRPPVPAMPMDETVGLDISLKKVWEWLMDEKQKGMIGLYGIGGVGKSTLMKMINNELRRANHGFDIVIWVVVSKQVNEDSFRDTIRKGLNITNESWEGWSQDERVSNMSEKLTKKKFVLLIDDVWKRLDLSQIGVPRASLENGSKVVFTTRSKQVCRQMGANETEVSCLKPEEALTLFEKNIGKSLENCDVDVQCLAKDIAKECKGLPLALITVGRAMAGREHPHEWHYALTTLRNKPHQLSGMEEVYHILEFSYNSLNDSIVKLCFLYCCLFPEDYLINSHDLIELWIGEGLLGDTDDVYNMREMGEYILGNLKMACLLESETVVDFGLKSVKIKMHDVIRDMATWIARDNGKNENKLLVIENEEDMSTKGISKWGEAEKVSLWGKWILNINQAPLACSQLRILIVRDTQVSVLPGGFFNSMTCLTVLDLSDNENIKSFPQGICNLVTLRYLNLSSTCIIGLPMEIRNLTRLRWLLLDHMMEHILIPTGAITSLPLNVFSSWGLSLENEEEVVEELGRMQGLTDLSIMVNKSSSALKIFQSFQRCIRRVHIENCEGLTHIPISHSLKGSGNFSHLEVLNFVDCRMLVKMEINQGIGQAPNCYCFPSLVEVIVFDCGFLDMSWLVHAPKLQRLGVHKCDSMEKIIEDGIAREELAASGLFSRLKSLHITNLPNLRSICDHALLFPQGVEFWIDRCPGLRKLPLDSNGMRGSFSIDAEKGWWEEFEWDPAARVTFEWLGVGNKEEMTYGEAARKMKDDAAIYYWARMEFLASGEE</sequence>
<keyword evidence="5" id="KW-0611">Plant defense</keyword>
<dbReference type="EMBL" id="JBJKBG010000006">
    <property type="protein sequence ID" value="KAL3737191.1"/>
    <property type="molecule type" value="Genomic_DNA"/>
</dbReference>
<accession>A0ABD3KAY4</accession>
<dbReference type="Proteomes" id="UP001634007">
    <property type="component" value="Unassembled WGS sequence"/>
</dbReference>
<keyword evidence="7" id="KW-0175">Coiled coil</keyword>
<evidence type="ECO:0000256" key="6">
    <source>
        <dbReference type="ARBA" id="ARBA00022840"/>
    </source>
</evidence>
<dbReference type="AlphaFoldDB" id="A0ABD3KAY4"/>
<dbReference type="Pfam" id="PF23598">
    <property type="entry name" value="LRR_14"/>
    <property type="match status" value="1"/>
</dbReference>
<proteinExistence type="inferred from homology"/>
<evidence type="ECO:0000259" key="8">
    <source>
        <dbReference type="SMART" id="SM00382"/>
    </source>
</evidence>
<dbReference type="SMART" id="SM00382">
    <property type="entry name" value="AAA"/>
    <property type="match status" value="1"/>
</dbReference>
<keyword evidence="10" id="KW-1185">Reference proteome</keyword>
<dbReference type="SUPFAM" id="SSF52540">
    <property type="entry name" value="P-loop containing nucleoside triphosphate hydrolases"/>
    <property type="match status" value="1"/>
</dbReference>
<dbReference type="InterPro" id="IPR058922">
    <property type="entry name" value="WHD_DRP"/>
</dbReference>
<evidence type="ECO:0000256" key="3">
    <source>
        <dbReference type="ARBA" id="ARBA00022737"/>
    </source>
</evidence>
<dbReference type="InterPro" id="IPR032675">
    <property type="entry name" value="LRR_dom_sf"/>
</dbReference>